<feature type="chain" id="PRO_5046592345" evidence="1">
    <location>
        <begin position="29"/>
        <end position="258"/>
    </location>
</feature>
<evidence type="ECO:0000256" key="1">
    <source>
        <dbReference type="SAM" id="SignalP"/>
    </source>
</evidence>
<dbReference type="InterPro" id="IPR001853">
    <property type="entry name" value="DSBA-like_thioredoxin_dom"/>
</dbReference>
<dbReference type="Proteomes" id="UP001418637">
    <property type="component" value="Unassembled WGS sequence"/>
</dbReference>
<evidence type="ECO:0000313" key="4">
    <source>
        <dbReference type="Proteomes" id="UP001418637"/>
    </source>
</evidence>
<dbReference type="Gene3D" id="3.40.30.10">
    <property type="entry name" value="Glutaredoxin"/>
    <property type="match status" value="1"/>
</dbReference>
<dbReference type="InterPro" id="IPR041205">
    <property type="entry name" value="ScsC_N"/>
</dbReference>
<sequence>MIRPFSRLTCAAALLGLTALTPISSLHAANFNDSQRQEIGEIVRDYLMKNPEVLQDVIAELEKKQQEASTKAQASALKESHDTIYNSEHGSVVGNPSGDVTVVEFFDYNCGYCKRAVADLAEMMKADPKLKVVLKDLPVLGQESVEAAQVALAVKQQLTGDKLFKYHLDLMHSKGRVGKQQALDLAQNMGVDMARLQKDMASPEIKAALQENFTLGDKLGLTGTPAFIIADTVIPGAVGRMPLEQMVSNARKCGKASC</sequence>
<dbReference type="RefSeq" id="WP_346336988.1">
    <property type="nucleotide sequence ID" value="NZ_JBBYXI010000002.1"/>
</dbReference>
<name>A0ABV0BJT3_9HYPH</name>
<proteinExistence type="predicted"/>
<organism evidence="3 4">
    <name type="scientific">Hohaiivirga grylli</name>
    <dbReference type="NCBI Taxonomy" id="3133970"/>
    <lineage>
        <taxon>Bacteria</taxon>
        <taxon>Pseudomonadati</taxon>
        <taxon>Pseudomonadota</taxon>
        <taxon>Alphaproteobacteria</taxon>
        <taxon>Hyphomicrobiales</taxon>
        <taxon>Methylobacteriaceae</taxon>
        <taxon>Hohaiivirga</taxon>
    </lineage>
</organism>
<dbReference type="PANTHER" id="PTHR35272">
    <property type="entry name" value="THIOL:DISULFIDE INTERCHANGE PROTEIN DSBC-RELATED"/>
    <property type="match status" value="1"/>
</dbReference>
<dbReference type="SUPFAM" id="SSF52833">
    <property type="entry name" value="Thioredoxin-like"/>
    <property type="match status" value="1"/>
</dbReference>
<dbReference type="Pfam" id="PF18312">
    <property type="entry name" value="ScsC_N"/>
    <property type="match status" value="1"/>
</dbReference>
<dbReference type="PROSITE" id="PS51352">
    <property type="entry name" value="THIOREDOXIN_2"/>
    <property type="match status" value="1"/>
</dbReference>
<accession>A0ABV0BJT3</accession>
<dbReference type="PANTHER" id="PTHR35272:SF3">
    <property type="entry name" value="THIOL:DISULFIDE INTERCHANGE PROTEIN DSBC"/>
    <property type="match status" value="1"/>
</dbReference>
<feature type="domain" description="Thioredoxin" evidence="2">
    <location>
        <begin position="66"/>
        <end position="252"/>
    </location>
</feature>
<dbReference type="Pfam" id="PF01323">
    <property type="entry name" value="DSBA"/>
    <property type="match status" value="1"/>
</dbReference>
<protein>
    <submittedName>
        <fullName evidence="3">DsbA family protein</fullName>
    </submittedName>
</protein>
<dbReference type="EMBL" id="JBBYXI010000002">
    <property type="protein sequence ID" value="MEN3930970.1"/>
    <property type="molecule type" value="Genomic_DNA"/>
</dbReference>
<gene>
    <name evidence="3" type="ORF">WJT86_07850</name>
</gene>
<evidence type="ECO:0000313" key="3">
    <source>
        <dbReference type="EMBL" id="MEN3930970.1"/>
    </source>
</evidence>
<dbReference type="InterPro" id="IPR013766">
    <property type="entry name" value="Thioredoxin_domain"/>
</dbReference>
<dbReference type="InterPro" id="IPR051470">
    <property type="entry name" value="Thiol:disulfide_interchange"/>
</dbReference>
<dbReference type="InterPro" id="IPR036249">
    <property type="entry name" value="Thioredoxin-like_sf"/>
</dbReference>
<keyword evidence="4" id="KW-1185">Reference proteome</keyword>
<feature type="signal peptide" evidence="1">
    <location>
        <begin position="1"/>
        <end position="28"/>
    </location>
</feature>
<dbReference type="CDD" id="cd03023">
    <property type="entry name" value="DsbA_Com1_like"/>
    <property type="match status" value="1"/>
</dbReference>
<keyword evidence="1" id="KW-0732">Signal</keyword>
<comment type="caution">
    <text evidence="3">The sequence shown here is derived from an EMBL/GenBank/DDBJ whole genome shotgun (WGS) entry which is preliminary data.</text>
</comment>
<evidence type="ECO:0000259" key="2">
    <source>
        <dbReference type="PROSITE" id="PS51352"/>
    </source>
</evidence>
<reference evidence="3 4" key="1">
    <citation type="submission" date="2024-04" db="EMBL/GenBank/DDBJ databases">
        <title>A novel species isolated from cricket.</title>
        <authorList>
            <person name="Wang H.-C."/>
        </authorList>
    </citation>
    <scope>NUCLEOTIDE SEQUENCE [LARGE SCALE GENOMIC DNA]</scope>
    <source>
        <strain evidence="3 4">WL0021</strain>
    </source>
</reference>